<sequence>MGQILLVRHGQASWGAADYDQLSELGGAQSRALGETLAARGVEPAYLVRGGLRRHAQTADGVLDGSGWDLDVTVDTDWDEFGHSDIFERHATGLAEGESFADEVAFRTWFDGAVDRWVGGEFDHEYAETFTDFTTRVEAALERTVEAVAGGRRTAVVFTSGGTISWVVTRLLGGGDPLMWRRLNFVTANASVTKVLSGKAGPTLLTYNDHSHFEGDAAHLLTYR</sequence>
<dbReference type="InterPro" id="IPR013078">
    <property type="entry name" value="His_Pase_superF_clade-1"/>
</dbReference>
<protein>
    <submittedName>
        <fullName evidence="2">Broad specificity phosphatase PhoE</fullName>
    </submittedName>
</protein>
<gene>
    <name evidence="2" type="ORF">J2S59_001220</name>
</gene>
<reference evidence="2 3" key="1">
    <citation type="submission" date="2023-07" db="EMBL/GenBank/DDBJ databases">
        <title>Sequencing the genomes of 1000 actinobacteria strains.</title>
        <authorList>
            <person name="Klenk H.-P."/>
        </authorList>
    </citation>
    <scope>NUCLEOTIDE SEQUENCE [LARGE SCALE GENOMIC DNA]</scope>
    <source>
        <strain evidence="2 3">GD13</strain>
    </source>
</reference>
<comment type="caution">
    <text evidence="2">The sequence shown here is derived from an EMBL/GenBank/DDBJ whole genome shotgun (WGS) entry which is preliminary data.</text>
</comment>
<proteinExistence type="predicted"/>
<dbReference type="RefSeq" id="WP_306824916.1">
    <property type="nucleotide sequence ID" value="NZ_JAUSQM010000001.1"/>
</dbReference>
<evidence type="ECO:0000313" key="2">
    <source>
        <dbReference type="EMBL" id="MDP9821411.1"/>
    </source>
</evidence>
<name>A0ABT9NLW4_9ACTN</name>
<dbReference type="CDD" id="cd07040">
    <property type="entry name" value="HP"/>
    <property type="match status" value="1"/>
</dbReference>
<dbReference type="Pfam" id="PF00300">
    <property type="entry name" value="His_Phos_1"/>
    <property type="match status" value="1"/>
</dbReference>
<dbReference type="Proteomes" id="UP001240447">
    <property type="component" value="Unassembled WGS sequence"/>
</dbReference>
<dbReference type="SMART" id="SM00855">
    <property type="entry name" value="PGAM"/>
    <property type="match status" value="1"/>
</dbReference>
<keyword evidence="1" id="KW-0378">Hydrolase</keyword>
<accession>A0ABT9NLW4</accession>
<dbReference type="EMBL" id="JAUSQM010000001">
    <property type="protein sequence ID" value="MDP9821411.1"/>
    <property type="molecule type" value="Genomic_DNA"/>
</dbReference>
<evidence type="ECO:0000256" key="1">
    <source>
        <dbReference type="ARBA" id="ARBA00022801"/>
    </source>
</evidence>
<organism evidence="2 3">
    <name type="scientific">Nocardioides massiliensis</name>
    <dbReference type="NCBI Taxonomy" id="1325935"/>
    <lineage>
        <taxon>Bacteria</taxon>
        <taxon>Bacillati</taxon>
        <taxon>Actinomycetota</taxon>
        <taxon>Actinomycetes</taxon>
        <taxon>Propionibacteriales</taxon>
        <taxon>Nocardioidaceae</taxon>
        <taxon>Nocardioides</taxon>
    </lineage>
</organism>
<keyword evidence="3" id="KW-1185">Reference proteome</keyword>
<dbReference type="PANTHER" id="PTHR20935:SF0">
    <property type="entry name" value="SERINE_THREONINE-PROTEIN PHOSPHATASE PGAM5, MITOCHONDRIAL"/>
    <property type="match status" value="1"/>
</dbReference>
<dbReference type="SUPFAM" id="SSF53254">
    <property type="entry name" value="Phosphoglycerate mutase-like"/>
    <property type="match status" value="1"/>
</dbReference>
<dbReference type="InterPro" id="IPR029033">
    <property type="entry name" value="His_PPase_superfam"/>
</dbReference>
<dbReference type="Gene3D" id="3.40.50.1240">
    <property type="entry name" value="Phosphoglycerate mutase-like"/>
    <property type="match status" value="1"/>
</dbReference>
<dbReference type="InterPro" id="IPR051021">
    <property type="entry name" value="Mito_Ser/Thr_phosphatase"/>
</dbReference>
<dbReference type="PANTHER" id="PTHR20935">
    <property type="entry name" value="PHOSPHOGLYCERATE MUTASE-RELATED"/>
    <property type="match status" value="1"/>
</dbReference>
<evidence type="ECO:0000313" key="3">
    <source>
        <dbReference type="Proteomes" id="UP001240447"/>
    </source>
</evidence>